<keyword evidence="3" id="KW-0597">Phosphoprotein</keyword>
<accession>D4S265</accession>
<evidence type="ECO:0000313" key="8">
    <source>
        <dbReference type="Proteomes" id="UP000006238"/>
    </source>
</evidence>
<comment type="caution">
    <text evidence="7">The sequence shown here is derived from an EMBL/GenBank/DDBJ whole genome shotgun (WGS) entry which is preliminary data.</text>
</comment>
<dbReference type="HOGENOM" id="CLU_000445_92_10_9"/>
<dbReference type="GO" id="GO:0000160">
    <property type="term" value="P:phosphorelay signal transduction system"/>
    <property type="evidence" value="ECO:0007669"/>
    <property type="project" value="InterPro"/>
</dbReference>
<dbReference type="eggNOG" id="COG3437">
    <property type="taxonomic scope" value="Bacteria"/>
</dbReference>
<evidence type="ECO:0000313" key="7">
    <source>
        <dbReference type="EMBL" id="EFF67622.1"/>
    </source>
</evidence>
<dbReference type="RefSeq" id="WP_005604216.1">
    <property type="nucleotide sequence ID" value="NZ_GG663524.1"/>
</dbReference>
<comment type="function">
    <text evidence="2">May play the central regulatory role in sporulation. It may be an element of the effector pathway responsible for the activation of sporulation genes in response to nutritional stress. Spo0A may act in concert with spo0H (a sigma factor) to control the expression of some genes that are critical to the sporulation process.</text>
</comment>
<dbReference type="Gene3D" id="1.10.3210.10">
    <property type="entry name" value="Hypothetical protein af1432"/>
    <property type="match status" value="1"/>
</dbReference>
<feature type="domain" description="HD-GYP" evidence="6">
    <location>
        <begin position="155"/>
        <end position="363"/>
    </location>
</feature>
<dbReference type="SMART" id="SM00471">
    <property type="entry name" value="HDc"/>
    <property type="match status" value="1"/>
</dbReference>
<dbReference type="SUPFAM" id="SSF109604">
    <property type="entry name" value="HD-domain/PDEase-like"/>
    <property type="match status" value="1"/>
</dbReference>
<dbReference type="SMART" id="SM00448">
    <property type="entry name" value="REC"/>
    <property type="match status" value="1"/>
</dbReference>
<dbReference type="InterPro" id="IPR003607">
    <property type="entry name" value="HD/PDEase_dom"/>
</dbReference>
<dbReference type="STRING" id="45851.BHV86_04440"/>
<keyword evidence="4" id="KW-0175">Coiled coil</keyword>
<dbReference type="PANTHER" id="PTHR45228:SF1">
    <property type="entry name" value="CYCLIC DI-GMP PHOSPHODIESTERASE TM_0186"/>
    <property type="match status" value="1"/>
</dbReference>
<dbReference type="Proteomes" id="UP000006238">
    <property type="component" value="Unassembled WGS sequence"/>
</dbReference>
<dbReference type="AlphaFoldDB" id="D4S265"/>
<evidence type="ECO:0000256" key="3">
    <source>
        <dbReference type="PROSITE-ProRule" id="PRU00169"/>
    </source>
</evidence>
<dbReference type="InterPro" id="IPR001789">
    <property type="entry name" value="Sig_transdc_resp-reg_receiver"/>
</dbReference>
<dbReference type="Pfam" id="PF00072">
    <property type="entry name" value="Response_reg"/>
    <property type="match status" value="1"/>
</dbReference>
<evidence type="ECO:0000256" key="2">
    <source>
        <dbReference type="ARBA" id="ARBA00024867"/>
    </source>
</evidence>
<dbReference type="CDD" id="cd00077">
    <property type="entry name" value="HDc"/>
    <property type="match status" value="1"/>
</dbReference>
<dbReference type="InterPro" id="IPR011006">
    <property type="entry name" value="CheY-like_superfamily"/>
</dbReference>
<reference evidence="7 8" key="1">
    <citation type="submission" date="2010-02" db="EMBL/GenBank/DDBJ databases">
        <authorList>
            <person name="Weinstock G."/>
            <person name="Sodergren E."/>
            <person name="Clifton S."/>
            <person name="Fulton L."/>
            <person name="Fulton B."/>
            <person name="Courtney L."/>
            <person name="Fronick C."/>
            <person name="Harrison M."/>
            <person name="Strong C."/>
            <person name="Farmer C."/>
            <person name="Delahaunty K."/>
            <person name="Markovic C."/>
            <person name="Hall O."/>
            <person name="Minx P."/>
            <person name="Tomlinson C."/>
            <person name="Mitreva M."/>
            <person name="Nelson J."/>
            <person name="Hou S."/>
            <person name="Wollam A."/>
            <person name="Pepin K.H."/>
            <person name="Johnson M."/>
            <person name="Bhonagiri V."/>
            <person name="Zhang X."/>
            <person name="Suruliraj S."/>
            <person name="Warren W."/>
            <person name="Chinwalla A."/>
            <person name="Mardis E.R."/>
            <person name="Wilson R.K."/>
        </authorList>
    </citation>
    <scope>NUCLEOTIDE SEQUENCE [LARGE SCALE GENOMIC DNA]</scope>
    <source>
        <strain evidence="7 8">DSM 2876</strain>
    </source>
</reference>
<dbReference type="PROSITE" id="PS51832">
    <property type="entry name" value="HD_GYP"/>
    <property type="match status" value="1"/>
</dbReference>
<evidence type="ECO:0000256" key="1">
    <source>
        <dbReference type="ARBA" id="ARBA00018672"/>
    </source>
</evidence>
<evidence type="ECO:0000259" key="5">
    <source>
        <dbReference type="PROSITE" id="PS50110"/>
    </source>
</evidence>
<organism evidence="7 8">
    <name type="scientific">Eshraghiella crossota DSM 2876</name>
    <dbReference type="NCBI Taxonomy" id="511680"/>
    <lineage>
        <taxon>Bacteria</taxon>
        <taxon>Bacillati</taxon>
        <taxon>Bacillota</taxon>
        <taxon>Clostridia</taxon>
        <taxon>Lachnospirales</taxon>
        <taxon>Lachnospiraceae</taxon>
        <taxon>Eshraghiella</taxon>
    </lineage>
</organism>
<protein>
    <recommendedName>
        <fullName evidence="1">Stage 0 sporulation protein A homolog</fullName>
    </recommendedName>
</protein>
<dbReference type="SUPFAM" id="SSF52172">
    <property type="entry name" value="CheY-like"/>
    <property type="match status" value="1"/>
</dbReference>
<keyword evidence="8" id="KW-1185">Reference proteome</keyword>
<dbReference type="PROSITE" id="PS50110">
    <property type="entry name" value="RESPONSE_REGULATORY"/>
    <property type="match status" value="1"/>
</dbReference>
<dbReference type="PANTHER" id="PTHR45228">
    <property type="entry name" value="CYCLIC DI-GMP PHOSPHODIESTERASE TM_0186-RELATED"/>
    <property type="match status" value="1"/>
</dbReference>
<feature type="coiled-coil region" evidence="4">
    <location>
        <begin position="127"/>
        <end position="165"/>
    </location>
</feature>
<proteinExistence type="predicted"/>
<dbReference type="EMBL" id="ABWN01000037">
    <property type="protein sequence ID" value="EFF67622.1"/>
    <property type="molecule type" value="Genomic_DNA"/>
</dbReference>
<dbReference type="Pfam" id="PF13487">
    <property type="entry name" value="HD_5"/>
    <property type="match status" value="1"/>
</dbReference>
<dbReference type="InterPro" id="IPR052020">
    <property type="entry name" value="Cyclic_di-GMP/3'3'-cGAMP_PDE"/>
</dbReference>
<feature type="modified residue" description="4-aspartylphosphate" evidence="3">
    <location>
        <position position="54"/>
    </location>
</feature>
<dbReference type="Gene3D" id="3.40.50.2300">
    <property type="match status" value="1"/>
</dbReference>
<feature type="domain" description="Response regulatory" evidence="5">
    <location>
        <begin position="4"/>
        <end position="121"/>
    </location>
</feature>
<sequence>MKDKILIVDDTQLNRELLKDILCEEYDILEAENGREALDIVRHEMTNIAAILLDLVMPVMDGFTFIEELQKINIMDKVPILVISGEKSVQNEKKCFDYGVSDFIGRPFNSVLVTKRVQNVVNHYAYKNELEEKVKEQTSILRKAYNTLKIQAEKLQKRNQEIIDMLGNIVEYRNLESGEHIQRVKGYTKILAKKFSIQYPEYNLDQDTVATIVDISALHDIGKIAIPDSILLKPGKLTKDEFECMKSHTIRGCEILEKMGKDWEPKFKKISMEIVRYHHERYDGKGYPDGLKGEDIPVSAQIVSLADVYDALVSERCYKSAYSKDQAFNMIVGGECGAFSPKLIEVFREVRNDFENFADNPIKKKGKAAIPKENC</sequence>
<evidence type="ECO:0000259" key="6">
    <source>
        <dbReference type="PROSITE" id="PS51832"/>
    </source>
</evidence>
<evidence type="ECO:0000256" key="4">
    <source>
        <dbReference type="SAM" id="Coils"/>
    </source>
</evidence>
<dbReference type="GeneID" id="98917694"/>
<dbReference type="InterPro" id="IPR037522">
    <property type="entry name" value="HD_GYP_dom"/>
</dbReference>
<gene>
    <name evidence="7" type="ORF">BUTYVIB_02187</name>
</gene>
<name>D4S265_9FIRM</name>